<dbReference type="Proteomes" id="UP000001555">
    <property type="component" value="Unassembled WGS sequence"/>
</dbReference>
<dbReference type="VEuPathDB" id="VectorBase:ISCW005993"/>
<gene>
    <name evidence="2" type="ORF">IscW_ISCW005993</name>
</gene>
<dbReference type="InParanoid" id="B7PLR9"/>
<dbReference type="PaxDb" id="6945-B7PLR9"/>
<evidence type="ECO:0000313" key="4">
    <source>
        <dbReference type="Proteomes" id="UP000001555"/>
    </source>
</evidence>
<reference evidence="3" key="2">
    <citation type="submission" date="2020-05" db="UniProtKB">
        <authorList>
            <consortium name="EnsemblMetazoa"/>
        </authorList>
    </citation>
    <scope>IDENTIFICATION</scope>
    <source>
        <strain evidence="3">wikel</strain>
    </source>
</reference>
<accession>B7PLR9</accession>
<sequence length="73" mass="7423">MAHCSQPAGRFDDASTKAARVGSSRAGGEGGQAEQIEQHGRTKLLVYPDAPTGAAQVQGASAAWKRINSTAAA</sequence>
<dbReference type="EMBL" id="ABJB010197908">
    <property type="status" value="NOT_ANNOTATED_CDS"/>
    <property type="molecule type" value="Genomic_DNA"/>
</dbReference>
<evidence type="ECO:0000256" key="1">
    <source>
        <dbReference type="SAM" id="MobiDB-lite"/>
    </source>
</evidence>
<name>B7PLR9_IXOSC</name>
<dbReference type="VEuPathDB" id="VectorBase:ISCI005993"/>
<feature type="region of interest" description="Disordered" evidence="1">
    <location>
        <begin position="1"/>
        <end position="41"/>
    </location>
</feature>
<evidence type="ECO:0000313" key="2">
    <source>
        <dbReference type="EMBL" id="EEC07541.1"/>
    </source>
</evidence>
<protein>
    <submittedName>
        <fullName evidence="2 3">Uncharacterized protein</fullName>
    </submittedName>
</protein>
<dbReference type="AlphaFoldDB" id="B7PLR9"/>
<dbReference type="EnsemblMetazoa" id="ISCW005993-RA">
    <property type="protein sequence ID" value="ISCW005993-PA"/>
    <property type="gene ID" value="ISCW005993"/>
</dbReference>
<proteinExistence type="predicted"/>
<dbReference type="HOGENOM" id="CLU_2707528_0_0_1"/>
<organism>
    <name type="scientific">Ixodes scapularis</name>
    <name type="common">Black-legged tick</name>
    <name type="synonym">Deer tick</name>
    <dbReference type="NCBI Taxonomy" id="6945"/>
    <lineage>
        <taxon>Eukaryota</taxon>
        <taxon>Metazoa</taxon>
        <taxon>Ecdysozoa</taxon>
        <taxon>Arthropoda</taxon>
        <taxon>Chelicerata</taxon>
        <taxon>Arachnida</taxon>
        <taxon>Acari</taxon>
        <taxon>Parasitiformes</taxon>
        <taxon>Ixodida</taxon>
        <taxon>Ixodoidea</taxon>
        <taxon>Ixodidae</taxon>
        <taxon>Ixodinae</taxon>
        <taxon>Ixodes</taxon>
    </lineage>
</organism>
<reference evidence="2 4" key="1">
    <citation type="submission" date="2008-03" db="EMBL/GenBank/DDBJ databases">
        <title>Annotation of Ixodes scapularis.</title>
        <authorList>
            <consortium name="Ixodes scapularis Genome Project Consortium"/>
            <person name="Caler E."/>
            <person name="Hannick L.I."/>
            <person name="Bidwell S."/>
            <person name="Joardar V."/>
            <person name="Thiagarajan M."/>
            <person name="Amedeo P."/>
            <person name="Galinsky K.J."/>
            <person name="Schobel S."/>
            <person name="Inman J."/>
            <person name="Hostetler J."/>
            <person name="Miller J."/>
            <person name="Hammond M."/>
            <person name="Megy K."/>
            <person name="Lawson D."/>
            <person name="Kodira C."/>
            <person name="Sutton G."/>
            <person name="Meyer J."/>
            <person name="Hill C.A."/>
            <person name="Birren B."/>
            <person name="Nene V."/>
            <person name="Collins F."/>
            <person name="Alarcon-Chaidez F."/>
            <person name="Wikel S."/>
            <person name="Strausberg R."/>
        </authorList>
    </citation>
    <scope>NUCLEOTIDE SEQUENCE [LARGE SCALE GENOMIC DNA]</scope>
    <source>
        <strain evidence="4">Wikel</strain>
        <strain evidence="2">Wikel colony</strain>
    </source>
</reference>
<dbReference type="EMBL" id="DS742336">
    <property type="protein sequence ID" value="EEC07541.1"/>
    <property type="molecule type" value="Genomic_DNA"/>
</dbReference>
<evidence type="ECO:0000313" key="3">
    <source>
        <dbReference type="EnsemblMetazoa" id="ISCW005993-PA"/>
    </source>
</evidence>
<keyword evidence="4" id="KW-1185">Reference proteome</keyword>